<protein>
    <recommendedName>
        <fullName evidence="3">DksA C4-type domain-containing protein</fullName>
    </recommendedName>
</protein>
<evidence type="ECO:0000313" key="2">
    <source>
        <dbReference type="Proteomes" id="UP001447008"/>
    </source>
</evidence>
<comment type="caution">
    <text evidence="1">The sequence shown here is derived from an EMBL/GenBank/DDBJ whole genome shotgun (WGS) entry which is preliminary data.</text>
</comment>
<reference evidence="1 2" key="1">
    <citation type="submission" date="2024-03" db="EMBL/GenBank/DDBJ databases">
        <title>Pseudoalteromonas qingdaonensis sp. nov., isolated from the intestines of marine benthic organisms.</title>
        <authorList>
            <person name="Lin X."/>
            <person name="Fang S."/>
            <person name="Hu X."/>
        </authorList>
    </citation>
    <scope>NUCLEOTIDE SEQUENCE [LARGE SCALE GENOMIC DNA]</scope>
    <source>
        <strain evidence="1 2">YIC-827</strain>
    </source>
</reference>
<evidence type="ECO:0008006" key="3">
    <source>
        <dbReference type="Google" id="ProtNLM"/>
    </source>
</evidence>
<gene>
    <name evidence="1" type="ORF">WCN91_06630</name>
</gene>
<dbReference type="Proteomes" id="UP001447008">
    <property type="component" value="Unassembled WGS sequence"/>
</dbReference>
<dbReference type="EMBL" id="JBCGCU010000005">
    <property type="protein sequence ID" value="MEM0515103.1"/>
    <property type="molecule type" value="Genomic_DNA"/>
</dbReference>
<keyword evidence="2" id="KW-1185">Reference proteome</keyword>
<organism evidence="1 2">
    <name type="scientific">Pseudoalteromonas qingdaonensis</name>
    <dbReference type="NCBI Taxonomy" id="3131913"/>
    <lineage>
        <taxon>Bacteria</taxon>
        <taxon>Pseudomonadati</taxon>
        <taxon>Pseudomonadota</taxon>
        <taxon>Gammaproteobacteria</taxon>
        <taxon>Alteromonadales</taxon>
        <taxon>Pseudoalteromonadaceae</taxon>
        <taxon>Pseudoalteromonas</taxon>
    </lineage>
</organism>
<proteinExistence type="predicted"/>
<dbReference type="RefSeq" id="WP_342677464.1">
    <property type="nucleotide sequence ID" value="NZ_JBCGCU010000005.1"/>
</dbReference>
<name>A0ABU9N0A5_9GAMM</name>
<sequence length="65" mass="7062">MDFSALNKKQGDSFAEHKRLLQQLSKGKTVLCKHCQGAISLQLAEPGYAKARCAKGCTDLLLQLG</sequence>
<evidence type="ECO:0000313" key="1">
    <source>
        <dbReference type="EMBL" id="MEM0515103.1"/>
    </source>
</evidence>
<accession>A0ABU9N0A5</accession>